<keyword evidence="6" id="KW-0804">Transcription</keyword>
<organism evidence="10 11">
    <name type="scientific">Adineta ricciae</name>
    <name type="common">Rotifer</name>
    <dbReference type="NCBI Taxonomy" id="249248"/>
    <lineage>
        <taxon>Eukaryota</taxon>
        <taxon>Metazoa</taxon>
        <taxon>Spiralia</taxon>
        <taxon>Gnathifera</taxon>
        <taxon>Rotifera</taxon>
        <taxon>Eurotatoria</taxon>
        <taxon>Bdelloidea</taxon>
        <taxon>Adinetida</taxon>
        <taxon>Adinetidae</taxon>
        <taxon>Adineta</taxon>
    </lineage>
</organism>
<dbReference type="GO" id="GO:0045944">
    <property type="term" value="P:positive regulation of transcription by RNA polymerase II"/>
    <property type="evidence" value="ECO:0007669"/>
    <property type="project" value="TreeGrafter"/>
</dbReference>
<evidence type="ECO:0000313" key="10">
    <source>
        <dbReference type="EMBL" id="CAF1435720.1"/>
    </source>
</evidence>
<evidence type="ECO:0000313" key="11">
    <source>
        <dbReference type="Proteomes" id="UP000663828"/>
    </source>
</evidence>
<dbReference type="PRINTS" id="PR00047">
    <property type="entry name" value="STROIDFINGER"/>
</dbReference>
<dbReference type="PROSITE" id="PS51030">
    <property type="entry name" value="NUCLEAR_REC_DBD_2"/>
    <property type="match status" value="1"/>
</dbReference>
<dbReference type="PROSITE" id="PS00031">
    <property type="entry name" value="NUCLEAR_REC_DBD_1"/>
    <property type="match status" value="1"/>
</dbReference>
<dbReference type="GO" id="GO:0004879">
    <property type="term" value="F:nuclear receptor activity"/>
    <property type="evidence" value="ECO:0007669"/>
    <property type="project" value="TreeGrafter"/>
</dbReference>
<evidence type="ECO:0000256" key="3">
    <source>
        <dbReference type="ARBA" id="ARBA00022833"/>
    </source>
</evidence>
<evidence type="ECO:0000256" key="4">
    <source>
        <dbReference type="ARBA" id="ARBA00023015"/>
    </source>
</evidence>
<evidence type="ECO:0000256" key="6">
    <source>
        <dbReference type="ARBA" id="ARBA00023163"/>
    </source>
</evidence>
<dbReference type="InterPro" id="IPR001628">
    <property type="entry name" value="Znf_hrmn_rcpt"/>
</dbReference>
<keyword evidence="2" id="KW-0863">Zinc-finger</keyword>
<evidence type="ECO:0000256" key="1">
    <source>
        <dbReference type="ARBA" id="ARBA00022723"/>
    </source>
</evidence>
<keyword evidence="1" id="KW-0479">Metal-binding</keyword>
<evidence type="ECO:0000256" key="8">
    <source>
        <dbReference type="ARBA" id="ARBA00023242"/>
    </source>
</evidence>
<dbReference type="Pfam" id="PF00105">
    <property type="entry name" value="zf-C4"/>
    <property type="match status" value="1"/>
</dbReference>
<name>A0A815NK60_ADIRI</name>
<keyword evidence="4" id="KW-0805">Transcription regulation</keyword>
<dbReference type="InterPro" id="IPR050234">
    <property type="entry name" value="Nuclear_hormone_rcpt_NR1"/>
</dbReference>
<dbReference type="EMBL" id="CAJNOR010003661">
    <property type="protein sequence ID" value="CAF1435720.1"/>
    <property type="molecule type" value="Genomic_DNA"/>
</dbReference>
<dbReference type="InterPro" id="IPR013088">
    <property type="entry name" value="Znf_NHR/GATA"/>
</dbReference>
<keyword evidence="8" id="KW-0539">Nucleus</keyword>
<dbReference type="AlphaFoldDB" id="A0A815NK60"/>
<dbReference type="PANTHER" id="PTHR24082:SF507">
    <property type="entry name" value="BILE ACID RECEPTOR-RELATED"/>
    <property type="match status" value="1"/>
</dbReference>
<proteinExistence type="predicted"/>
<dbReference type="SUPFAM" id="SSF57716">
    <property type="entry name" value="Glucocorticoid receptor-like (DNA-binding domain)"/>
    <property type="match status" value="1"/>
</dbReference>
<evidence type="ECO:0000256" key="2">
    <source>
        <dbReference type="ARBA" id="ARBA00022771"/>
    </source>
</evidence>
<dbReference type="GO" id="GO:0008270">
    <property type="term" value="F:zinc ion binding"/>
    <property type="evidence" value="ECO:0007669"/>
    <property type="project" value="UniProtKB-KW"/>
</dbReference>
<dbReference type="Gene3D" id="3.30.50.10">
    <property type="entry name" value="Erythroid Transcription Factor GATA-1, subunit A"/>
    <property type="match status" value="1"/>
</dbReference>
<keyword evidence="11" id="KW-1185">Reference proteome</keyword>
<dbReference type="PANTHER" id="PTHR24082">
    <property type="entry name" value="NUCLEAR HORMONE RECEPTOR"/>
    <property type="match status" value="1"/>
</dbReference>
<keyword evidence="5" id="KW-0238">DNA-binding</keyword>
<evidence type="ECO:0000259" key="9">
    <source>
        <dbReference type="PROSITE" id="PS51030"/>
    </source>
</evidence>
<keyword evidence="3" id="KW-0862">Zinc</keyword>
<comment type="caution">
    <text evidence="10">The sequence shown here is derived from an EMBL/GenBank/DDBJ whole genome shotgun (WGS) entry which is preliminary data.</text>
</comment>
<dbReference type="SMART" id="SM00399">
    <property type="entry name" value="ZnF_C4"/>
    <property type="match status" value="1"/>
</dbReference>
<evidence type="ECO:0000256" key="7">
    <source>
        <dbReference type="ARBA" id="ARBA00023170"/>
    </source>
</evidence>
<sequence length="355" mass="41515">MNCVSKSKFKKSLSKSKDFAYQCLVCTAPTMGFHFGVICCPPCKMFFKRNAESKQIPLACTFANRCDIDTASRRRCRFCRLNKCFAIGMKVELFHAPHAKNHQWKQLNSINLLESYQTTLTAEECNLLSHVDDLFDENAQLATVYGYLSNQNNLPSKFRFKSQTIWGLTSLLMSQSQPIFQRNLHFLSLCSSDRTLLLHRVTKYISLITFSLIVHITNLTDHLFYYKTLETLFRSTAMSSTNPLFTRLDQFDVLFLKLSLVIICFSTFDYVIYENQSASHLLHLQHVIKFQNLYVDLAWRYLVYEYNEQQARRYFSNLVQYLFTVNDMIVSMYDEGSFQKMIHLIIQRTKVALCQ</sequence>
<feature type="domain" description="Nuclear receptor" evidence="9">
    <location>
        <begin position="20"/>
        <end position="96"/>
    </location>
</feature>
<keyword evidence="7" id="KW-0675">Receptor</keyword>
<evidence type="ECO:0000256" key="5">
    <source>
        <dbReference type="ARBA" id="ARBA00023125"/>
    </source>
</evidence>
<dbReference type="GO" id="GO:0000122">
    <property type="term" value="P:negative regulation of transcription by RNA polymerase II"/>
    <property type="evidence" value="ECO:0007669"/>
    <property type="project" value="TreeGrafter"/>
</dbReference>
<gene>
    <name evidence="10" type="ORF">XAT740_LOCUS36033</name>
</gene>
<dbReference type="GO" id="GO:0030154">
    <property type="term" value="P:cell differentiation"/>
    <property type="evidence" value="ECO:0007669"/>
    <property type="project" value="TreeGrafter"/>
</dbReference>
<dbReference type="GO" id="GO:0000978">
    <property type="term" value="F:RNA polymerase II cis-regulatory region sequence-specific DNA binding"/>
    <property type="evidence" value="ECO:0007669"/>
    <property type="project" value="TreeGrafter"/>
</dbReference>
<reference evidence="10" key="1">
    <citation type="submission" date="2021-02" db="EMBL/GenBank/DDBJ databases">
        <authorList>
            <person name="Nowell W R."/>
        </authorList>
    </citation>
    <scope>NUCLEOTIDE SEQUENCE</scope>
</reference>
<protein>
    <recommendedName>
        <fullName evidence="9">Nuclear receptor domain-containing protein</fullName>
    </recommendedName>
</protein>
<dbReference type="Proteomes" id="UP000663828">
    <property type="component" value="Unassembled WGS sequence"/>
</dbReference>
<accession>A0A815NK60</accession>